<evidence type="ECO:0000313" key="2">
    <source>
        <dbReference type="EMBL" id="PNT28842.1"/>
    </source>
</evidence>
<gene>
    <name evidence="2" type="ORF">POPTR_007G141800</name>
</gene>
<organism evidence="2 3">
    <name type="scientific">Populus trichocarpa</name>
    <name type="common">Western balsam poplar</name>
    <name type="synonym">Populus balsamifera subsp. trichocarpa</name>
    <dbReference type="NCBI Taxonomy" id="3694"/>
    <lineage>
        <taxon>Eukaryota</taxon>
        <taxon>Viridiplantae</taxon>
        <taxon>Streptophyta</taxon>
        <taxon>Embryophyta</taxon>
        <taxon>Tracheophyta</taxon>
        <taxon>Spermatophyta</taxon>
        <taxon>Magnoliopsida</taxon>
        <taxon>eudicotyledons</taxon>
        <taxon>Gunneridae</taxon>
        <taxon>Pentapetalae</taxon>
        <taxon>rosids</taxon>
        <taxon>fabids</taxon>
        <taxon>Malpighiales</taxon>
        <taxon>Salicaceae</taxon>
        <taxon>Saliceae</taxon>
        <taxon>Populus</taxon>
    </lineage>
</organism>
<keyword evidence="3" id="KW-1185">Reference proteome</keyword>
<sequence length="553" mass="61090">MASEKFSGIYSHIRGICSPEHMVLKNVKQAAGFRFQGASQAIITFTNRESMEKEQTNGSFVWETSFSHLKPWKKGAKAIDRFVCIESIVEYAGKMVGYNITSMSQGSLTGVKVLMCTTSFVTLNERVLLVLDGDKFEISIMEMKPDFRPLLTTIKHSIDATCTQTLDEESCSEFAVSDEATAAGTKFPDPGGDCCATDITLTEQQKANTKSDFFLILCQGHTGSTNSLDNTDTIFKTARLFPETEVTHNLQTKDQQLHVATYQPPSAVPHYDKSGPRQKRHHRPFKFSGERNKAIDPSVLGLNTSSAQVSSPSSKIARTLNLDQNQLQNFFSAFIRDLAEPQEVVEMELKERKKKKLRRIRRLGPKSSYRKGKKVMKDKPALAHDDISEVVPELIATFVTDSYRNTSLKDTGSSPVTKSTADKNEDITSNHASIDEEASDPQVCLPAPLSFQCSQQASSEAVKENTRDVRSKTRKKKLLQASGSVANTTKKGGSSDSLNSGIKQGNVRFQTACKNNQANGFDREKETREMLYDAATLGLGNIPGVLMQASSLF</sequence>
<reference evidence="2 3" key="1">
    <citation type="journal article" date="2006" name="Science">
        <title>The genome of black cottonwood, Populus trichocarpa (Torr. &amp; Gray).</title>
        <authorList>
            <person name="Tuskan G.A."/>
            <person name="Difazio S."/>
            <person name="Jansson S."/>
            <person name="Bohlmann J."/>
            <person name="Grigoriev I."/>
            <person name="Hellsten U."/>
            <person name="Putnam N."/>
            <person name="Ralph S."/>
            <person name="Rombauts S."/>
            <person name="Salamov A."/>
            <person name="Schein J."/>
            <person name="Sterck L."/>
            <person name="Aerts A."/>
            <person name="Bhalerao R.R."/>
            <person name="Bhalerao R.P."/>
            <person name="Blaudez D."/>
            <person name="Boerjan W."/>
            <person name="Brun A."/>
            <person name="Brunner A."/>
            <person name="Busov V."/>
            <person name="Campbell M."/>
            <person name="Carlson J."/>
            <person name="Chalot M."/>
            <person name="Chapman J."/>
            <person name="Chen G.L."/>
            <person name="Cooper D."/>
            <person name="Coutinho P.M."/>
            <person name="Couturier J."/>
            <person name="Covert S."/>
            <person name="Cronk Q."/>
            <person name="Cunningham R."/>
            <person name="Davis J."/>
            <person name="Degroeve S."/>
            <person name="Dejardin A."/>
            <person name="Depamphilis C."/>
            <person name="Detter J."/>
            <person name="Dirks B."/>
            <person name="Dubchak I."/>
            <person name="Duplessis S."/>
            <person name="Ehlting J."/>
            <person name="Ellis B."/>
            <person name="Gendler K."/>
            <person name="Goodstein D."/>
            <person name="Gribskov M."/>
            <person name="Grimwood J."/>
            <person name="Groover A."/>
            <person name="Gunter L."/>
            <person name="Hamberger B."/>
            <person name="Heinze B."/>
            <person name="Helariutta Y."/>
            <person name="Henrissat B."/>
            <person name="Holligan D."/>
            <person name="Holt R."/>
            <person name="Huang W."/>
            <person name="Islam-Faridi N."/>
            <person name="Jones S."/>
            <person name="Jones-Rhoades M."/>
            <person name="Jorgensen R."/>
            <person name="Joshi C."/>
            <person name="Kangasjarvi J."/>
            <person name="Karlsson J."/>
            <person name="Kelleher C."/>
            <person name="Kirkpatrick R."/>
            <person name="Kirst M."/>
            <person name="Kohler A."/>
            <person name="Kalluri U."/>
            <person name="Larimer F."/>
            <person name="Leebens-Mack J."/>
            <person name="Leple J.C."/>
            <person name="Locascio P."/>
            <person name="Lou Y."/>
            <person name="Lucas S."/>
            <person name="Martin F."/>
            <person name="Montanini B."/>
            <person name="Napoli C."/>
            <person name="Nelson D.R."/>
            <person name="Nelson C."/>
            <person name="Nieminen K."/>
            <person name="Nilsson O."/>
            <person name="Pereda V."/>
            <person name="Peter G."/>
            <person name="Philippe R."/>
            <person name="Pilate G."/>
            <person name="Poliakov A."/>
            <person name="Razumovskaya J."/>
            <person name="Richardson P."/>
            <person name="Rinaldi C."/>
            <person name="Ritland K."/>
            <person name="Rouze P."/>
            <person name="Ryaboy D."/>
            <person name="Schmutz J."/>
            <person name="Schrader J."/>
            <person name="Segerman B."/>
            <person name="Shin H."/>
            <person name="Siddiqui A."/>
            <person name="Sterky F."/>
            <person name="Terry A."/>
            <person name="Tsai C.J."/>
            <person name="Uberbacher E."/>
            <person name="Unneberg P."/>
            <person name="Vahala J."/>
            <person name="Wall K."/>
            <person name="Wessler S."/>
            <person name="Yang G."/>
            <person name="Yin T."/>
            <person name="Douglas C."/>
            <person name="Marra M."/>
            <person name="Sandberg G."/>
            <person name="Van de Peer Y."/>
            <person name="Rokhsar D."/>
        </authorList>
    </citation>
    <scope>NUCLEOTIDE SEQUENCE [LARGE SCALE GENOMIC DNA]</scope>
    <source>
        <strain evidence="3">cv. Nisqually</strain>
    </source>
</reference>
<accession>B9HGI3</accession>
<name>B9HGI3_POPTR</name>
<proteinExistence type="predicted"/>
<evidence type="ECO:0000313" key="3">
    <source>
        <dbReference type="Proteomes" id="UP000006729"/>
    </source>
</evidence>
<protein>
    <submittedName>
        <fullName evidence="2">Uncharacterized protein</fullName>
    </submittedName>
</protein>
<feature type="region of interest" description="Disordered" evidence="1">
    <location>
        <begin position="456"/>
        <end position="501"/>
    </location>
</feature>
<feature type="region of interest" description="Disordered" evidence="1">
    <location>
        <begin position="406"/>
        <end position="426"/>
    </location>
</feature>
<feature type="compositionally biased region" description="Polar residues" evidence="1">
    <location>
        <begin position="406"/>
        <end position="419"/>
    </location>
</feature>
<evidence type="ECO:0000256" key="1">
    <source>
        <dbReference type="SAM" id="MobiDB-lite"/>
    </source>
</evidence>
<feature type="compositionally biased region" description="Basic and acidic residues" evidence="1">
    <location>
        <begin position="461"/>
        <end position="471"/>
    </location>
</feature>
<dbReference type="HOGENOM" id="CLU_492952_0_0_1"/>
<dbReference type="Proteomes" id="UP000006729">
    <property type="component" value="Chromosome 7"/>
</dbReference>
<dbReference type="EMBL" id="CM009296">
    <property type="protein sequence ID" value="PNT28842.1"/>
    <property type="molecule type" value="Genomic_DNA"/>
</dbReference>
<dbReference type="AlphaFoldDB" id="B9HGI3"/>
<feature type="compositionally biased region" description="Polar residues" evidence="1">
    <location>
        <begin position="481"/>
        <end position="501"/>
    </location>
</feature>
<dbReference type="InParanoid" id="B9HGI3"/>